<feature type="transmembrane region" description="Helical" evidence="1">
    <location>
        <begin position="20"/>
        <end position="42"/>
    </location>
</feature>
<feature type="transmembrane region" description="Helical" evidence="1">
    <location>
        <begin position="249"/>
        <end position="270"/>
    </location>
</feature>
<keyword evidence="1" id="KW-0812">Transmembrane</keyword>
<dbReference type="SUPFAM" id="SSF48317">
    <property type="entry name" value="Acid phosphatase/Vanadium-dependent haloperoxidase"/>
    <property type="match status" value="1"/>
</dbReference>
<dbReference type="Proteomes" id="UP000660861">
    <property type="component" value="Unassembled WGS sequence"/>
</dbReference>
<keyword evidence="1" id="KW-0472">Membrane</keyword>
<dbReference type="Pfam" id="PF01569">
    <property type="entry name" value="PAP2"/>
    <property type="match status" value="1"/>
</dbReference>
<accession>A0A926E7I5</accession>
<name>A0A926E7I5_9FIRM</name>
<dbReference type="AlphaFoldDB" id="A0A926E7I5"/>
<sequence length="275" mass="30541">METAIIQWIQSFANPFFDQLFELITMLGEELFIVAVVALIYWTLNKEMGKYLCYSLCLSLCVNGVIKSAVQSPRPIGVEGIRSLRVETAGGYSFPSGHTQSAATFWFSLASWAKTRWLYVTAGIVSLLVAVSRLYLGVHWPRDVGAGLVLGILLPMLALFLYRQVQNRWLLYCITLLPLLSGLFLPDSAHYCKVLGLYVGFVLGVLFEERFVNFEVQGSLLTKAVRFLVGLVLLGVIKLGLGMLGDSAVVHIVEYGCVSFFALGVWPLLFTKLKI</sequence>
<dbReference type="PANTHER" id="PTHR14969">
    <property type="entry name" value="SPHINGOSINE-1-PHOSPHATE PHOSPHOHYDROLASE"/>
    <property type="match status" value="1"/>
</dbReference>
<keyword evidence="1" id="KW-1133">Transmembrane helix</keyword>
<feature type="transmembrane region" description="Helical" evidence="1">
    <location>
        <begin position="195"/>
        <end position="212"/>
    </location>
</feature>
<feature type="transmembrane region" description="Helical" evidence="1">
    <location>
        <begin position="224"/>
        <end position="243"/>
    </location>
</feature>
<dbReference type="InterPro" id="IPR036938">
    <property type="entry name" value="PAP2/HPO_sf"/>
</dbReference>
<dbReference type="Gene3D" id="1.20.144.10">
    <property type="entry name" value="Phosphatidic acid phosphatase type 2/haloperoxidase"/>
    <property type="match status" value="2"/>
</dbReference>
<organism evidence="3 4">
    <name type="scientific">Zongyangia hominis</name>
    <dbReference type="NCBI Taxonomy" id="2763677"/>
    <lineage>
        <taxon>Bacteria</taxon>
        <taxon>Bacillati</taxon>
        <taxon>Bacillota</taxon>
        <taxon>Clostridia</taxon>
        <taxon>Eubacteriales</taxon>
        <taxon>Oscillospiraceae</taxon>
        <taxon>Zongyangia</taxon>
    </lineage>
</organism>
<dbReference type="EMBL" id="JACRTC010000001">
    <property type="protein sequence ID" value="MBC8569270.1"/>
    <property type="molecule type" value="Genomic_DNA"/>
</dbReference>
<reference evidence="3" key="1">
    <citation type="submission" date="2020-08" db="EMBL/GenBank/DDBJ databases">
        <title>Genome public.</title>
        <authorList>
            <person name="Liu C."/>
            <person name="Sun Q."/>
        </authorList>
    </citation>
    <scope>NUCLEOTIDE SEQUENCE</scope>
    <source>
        <strain evidence="3">NSJ-54</strain>
    </source>
</reference>
<evidence type="ECO:0000313" key="3">
    <source>
        <dbReference type="EMBL" id="MBC8569270.1"/>
    </source>
</evidence>
<dbReference type="SMART" id="SM00014">
    <property type="entry name" value="acidPPc"/>
    <property type="match status" value="1"/>
</dbReference>
<proteinExistence type="predicted"/>
<feature type="transmembrane region" description="Helical" evidence="1">
    <location>
        <begin position="169"/>
        <end position="189"/>
    </location>
</feature>
<feature type="domain" description="Phosphatidic acid phosphatase type 2/haloperoxidase" evidence="2">
    <location>
        <begin position="50"/>
        <end position="159"/>
    </location>
</feature>
<comment type="caution">
    <text evidence="3">The sequence shown here is derived from an EMBL/GenBank/DDBJ whole genome shotgun (WGS) entry which is preliminary data.</text>
</comment>
<keyword evidence="4" id="KW-1185">Reference proteome</keyword>
<evidence type="ECO:0000256" key="1">
    <source>
        <dbReference type="SAM" id="Phobius"/>
    </source>
</evidence>
<evidence type="ECO:0000259" key="2">
    <source>
        <dbReference type="SMART" id="SM00014"/>
    </source>
</evidence>
<protein>
    <submittedName>
        <fullName evidence="3">Phosphatase PAP2 family protein</fullName>
    </submittedName>
</protein>
<dbReference type="InterPro" id="IPR000326">
    <property type="entry name" value="PAP2/HPO"/>
</dbReference>
<dbReference type="RefSeq" id="WP_262396377.1">
    <property type="nucleotide sequence ID" value="NZ_JACRTC010000001.1"/>
</dbReference>
<feature type="transmembrane region" description="Helical" evidence="1">
    <location>
        <begin position="144"/>
        <end position="162"/>
    </location>
</feature>
<gene>
    <name evidence="3" type="ORF">H8709_00300</name>
</gene>
<evidence type="ECO:0000313" key="4">
    <source>
        <dbReference type="Proteomes" id="UP000660861"/>
    </source>
</evidence>
<dbReference type="PANTHER" id="PTHR14969:SF13">
    <property type="entry name" value="AT30094P"/>
    <property type="match status" value="1"/>
</dbReference>
<feature type="transmembrane region" description="Helical" evidence="1">
    <location>
        <begin position="117"/>
        <end position="138"/>
    </location>
</feature>